<feature type="domain" description="Response regulatory" evidence="3">
    <location>
        <begin position="1"/>
        <end position="108"/>
    </location>
</feature>
<name>A0A2Z2P133_9GAMM</name>
<organism evidence="4 5">
    <name type="scientific">Granulosicoccus antarcticus IMCC3135</name>
    <dbReference type="NCBI Taxonomy" id="1192854"/>
    <lineage>
        <taxon>Bacteria</taxon>
        <taxon>Pseudomonadati</taxon>
        <taxon>Pseudomonadota</taxon>
        <taxon>Gammaproteobacteria</taxon>
        <taxon>Chromatiales</taxon>
        <taxon>Granulosicoccaceae</taxon>
        <taxon>Granulosicoccus</taxon>
    </lineage>
</organism>
<evidence type="ECO:0000256" key="1">
    <source>
        <dbReference type="ARBA" id="ARBA00022553"/>
    </source>
</evidence>
<reference evidence="4 5" key="1">
    <citation type="submission" date="2016-12" db="EMBL/GenBank/DDBJ databases">
        <authorList>
            <person name="Song W.-J."/>
            <person name="Kurnit D.M."/>
        </authorList>
    </citation>
    <scope>NUCLEOTIDE SEQUENCE [LARGE SCALE GENOMIC DNA]</scope>
    <source>
        <strain evidence="4 5">IMCC3135</strain>
    </source>
</reference>
<dbReference type="InterPro" id="IPR001789">
    <property type="entry name" value="Sig_transdc_resp-reg_receiver"/>
</dbReference>
<dbReference type="PROSITE" id="PS50110">
    <property type="entry name" value="RESPONSE_REGULATORY"/>
    <property type="match status" value="1"/>
</dbReference>
<feature type="modified residue" description="4-aspartylphosphate" evidence="2">
    <location>
        <position position="42"/>
    </location>
</feature>
<evidence type="ECO:0000313" key="4">
    <source>
        <dbReference type="EMBL" id="ASJ76121.1"/>
    </source>
</evidence>
<dbReference type="InterPro" id="IPR011006">
    <property type="entry name" value="CheY-like_superfamily"/>
</dbReference>
<evidence type="ECO:0000259" key="3">
    <source>
        <dbReference type="PROSITE" id="PS50110"/>
    </source>
</evidence>
<accession>A0A2Z2P133</accession>
<proteinExistence type="predicted"/>
<evidence type="ECO:0000256" key="2">
    <source>
        <dbReference type="PROSITE-ProRule" id="PRU00169"/>
    </source>
</evidence>
<dbReference type="KEGG" id="gai:IMCC3135_30360"/>
<dbReference type="Proteomes" id="UP000250079">
    <property type="component" value="Chromosome"/>
</dbReference>
<dbReference type="SUPFAM" id="SSF52172">
    <property type="entry name" value="CheY-like"/>
    <property type="match status" value="1"/>
</dbReference>
<dbReference type="InterPro" id="IPR050595">
    <property type="entry name" value="Bact_response_regulator"/>
</dbReference>
<gene>
    <name evidence="4" type="ORF">IMCC3135_30360</name>
</gene>
<dbReference type="OrthoDB" id="9784719at2"/>
<keyword evidence="1 2" id="KW-0597">Phosphoprotein</keyword>
<evidence type="ECO:0000313" key="5">
    <source>
        <dbReference type="Proteomes" id="UP000250079"/>
    </source>
</evidence>
<dbReference type="Gene3D" id="3.40.50.2300">
    <property type="match status" value="1"/>
</dbReference>
<dbReference type="PANTHER" id="PTHR44591:SF21">
    <property type="entry name" value="TWO-COMPONENT RESPONSE REGULATOR"/>
    <property type="match status" value="1"/>
</dbReference>
<dbReference type="Pfam" id="PF00072">
    <property type="entry name" value="Response_reg"/>
    <property type="match status" value="1"/>
</dbReference>
<dbReference type="EMBL" id="CP018632">
    <property type="protein sequence ID" value="ASJ76121.1"/>
    <property type="molecule type" value="Genomic_DNA"/>
</dbReference>
<dbReference type="AlphaFoldDB" id="A0A2Z2P133"/>
<keyword evidence="5" id="KW-1185">Reference proteome</keyword>
<protein>
    <submittedName>
        <fullName evidence="4">Blue-light-activated protein</fullName>
    </submittedName>
</protein>
<dbReference type="PANTHER" id="PTHR44591">
    <property type="entry name" value="STRESS RESPONSE REGULATOR PROTEIN 1"/>
    <property type="match status" value="1"/>
</dbReference>
<dbReference type="SMART" id="SM00448">
    <property type="entry name" value="REC"/>
    <property type="match status" value="1"/>
</dbReference>
<sequence length="112" mass="12481">MVRDLTVERLHALGYDTVQANDGPSAIQIFKNDAAFDLLLTDIVMEGGLSGFEVAQWVQNHAPQCHILLTSGFSEQMAEASNFDIGELRVLQKPYSLAELQQRINDVFETID</sequence>
<dbReference type="GO" id="GO:0000160">
    <property type="term" value="P:phosphorelay signal transduction system"/>
    <property type="evidence" value="ECO:0007669"/>
    <property type="project" value="InterPro"/>
</dbReference>